<evidence type="ECO:0000256" key="10">
    <source>
        <dbReference type="ARBA" id="ARBA00022723"/>
    </source>
</evidence>
<dbReference type="OrthoDB" id="10254258at2759"/>
<dbReference type="GO" id="GO:0005737">
    <property type="term" value="C:cytoplasm"/>
    <property type="evidence" value="ECO:0007669"/>
    <property type="project" value="TreeGrafter"/>
</dbReference>
<comment type="function">
    <text evidence="5">Catalyzes the dephosphorylation of the nucleoside 5'-monophosphates deoxyadenosine monophosphate (dAMP), deoxycytidine monophosphate (dCMP), deoxyguanosine monophosphate (dGMP) and deoxythymidine monophosphate (dTMP).</text>
</comment>
<keyword evidence="12" id="KW-0460">Magnesium</keyword>
<evidence type="ECO:0000256" key="5">
    <source>
        <dbReference type="ARBA" id="ARBA00004074"/>
    </source>
</evidence>
<evidence type="ECO:0000256" key="13">
    <source>
        <dbReference type="ARBA" id="ARBA00032735"/>
    </source>
</evidence>
<feature type="region of interest" description="Disordered" evidence="14">
    <location>
        <begin position="302"/>
        <end position="338"/>
    </location>
</feature>
<comment type="cofactor">
    <cofactor evidence="4">
        <name>Mg(2+)</name>
        <dbReference type="ChEBI" id="CHEBI:18420"/>
    </cofactor>
</comment>
<dbReference type="InterPro" id="IPR039356">
    <property type="entry name" value="YfbR/HDDC2"/>
</dbReference>
<name>T1JT36_TETUR</name>
<evidence type="ECO:0000256" key="3">
    <source>
        <dbReference type="ARBA" id="ARBA00001941"/>
    </source>
</evidence>
<dbReference type="Proteomes" id="UP000015104">
    <property type="component" value="Unassembled WGS sequence"/>
</dbReference>
<evidence type="ECO:0000313" key="17">
    <source>
        <dbReference type="EnsemblMetazoa" id="tetur01g12700.1"/>
    </source>
</evidence>
<feature type="region of interest" description="Disordered" evidence="14">
    <location>
        <begin position="29"/>
        <end position="55"/>
    </location>
</feature>
<keyword evidence="11" id="KW-0378">Hydrolase</keyword>
<evidence type="ECO:0000256" key="7">
    <source>
        <dbReference type="ARBA" id="ARBA00011738"/>
    </source>
</evidence>
<dbReference type="PANTHER" id="PTHR11845:SF13">
    <property type="entry name" value="5'-DEOXYNUCLEOTIDASE HDDC2"/>
    <property type="match status" value="1"/>
</dbReference>
<dbReference type="GO" id="GO:0002953">
    <property type="term" value="F:5'-deoxynucleotidase activity"/>
    <property type="evidence" value="ECO:0007669"/>
    <property type="project" value="UniProtKB-EC"/>
</dbReference>
<dbReference type="eggNOG" id="KOG3197">
    <property type="taxonomic scope" value="Eukaryota"/>
</dbReference>
<protein>
    <recommendedName>
        <fullName evidence="9">5'-deoxynucleotidase HDDC2</fullName>
        <ecNumber evidence="8">3.1.3.89</ecNumber>
    </recommendedName>
    <alternativeName>
        <fullName evidence="13">HD domain-containing protein 2</fullName>
    </alternativeName>
</protein>
<dbReference type="InterPro" id="IPR006674">
    <property type="entry name" value="HD_domain"/>
</dbReference>
<evidence type="ECO:0000256" key="9">
    <source>
        <dbReference type="ARBA" id="ARBA00015933"/>
    </source>
</evidence>
<evidence type="ECO:0000256" key="4">
    <source>
        <dbReference type="ARBA" id="ARBA00001946"/>
    </source>
</evidence>
<sequence>MRINLISLCDYTQLSILLVILANVTPSSTSSPSSPSFHHREMSPPSSSLPSPSPVLDETIESTILESSMNRKVRDEIRIDSNINQALYNRQQINQSKTENIGKIKFLMEVGKLKQIERTGWVLNKIHSPERIAGHMYRMAIIPLLVLSEDNNNSTKVDLNKVMQLSLVHDIAECIVGDFTPYDDISVEEKHRLEENAVHYLSSLLPSKVAKNFLTLYSEYEDQLTPEAQLTKELDRFDMVLQAFEYEKREYKRNGILPGLGEFFDFERILSYIRNQELKEMVGQLLHMRSEFLANACIQSCNQDGSPPKAKPTATKTDTKKEVRKDKRKNVKKNDEDL</sequence>
<dbReference type="PANTHER" id="PTHR11845">
    <property type="entry name" value="5'-DEOXYNUCLEOTIDASE HDDC2"/>
    <property type="match status" value="1"/>
</dbReference>
<dbReference type="Gene3D" id="1.10.3210.10">
    <property type="entry name" value="Hypothetical protein af1432"/>
    <property type="match status" value="1"/>
</dbReference>
<evidence type="ECO:0000313" key="18">
    <source>
        <dbReference type="Proteomes" id="UP000015104"/>
    </source>
</evidence>
<dbReference type="OMA" id="FHHREMS"/>
<keyword evidence="10" id="KW-0479">Metal-binding</keyword>
<dbReference type="KEGG" id="tut:107367696"/>
<dbReference type="HOGENOM" id="CLU_822147_0_0_1"/>
<gene>
    <name evidence="17" type="primary">107367696</name>
</gene>
<comment type="cofactor">
    <cofactor evidence="3">
        <name>Co(2+)</name>
        <dbReference type="ChEBI" id="CHEBI:48828"/>
    </cofactor>
</comment>
<dbReference type="AlphaFoldDB" id="T1JT36"/>
<evidence type="ECO:0000256" key="8">
    <source>
        <dbReference type="ARBA" id="ARBA00012964"/>
    </source>
</evidence>
<dbReference type="Pfam" id="PF13023">
    <property type="entry name" value="HD_3"/>
    <property type="match status" value="1"/>
</dbReference>
<feature type="compositionally biased region" description="Low complexity" evidence="14">
    <location>
        <begin position="307"/>
        <end position="316"/>
    </location>
</feature>
<proteinExistence type="inferred from homology"/>
<keyword evidence="18" id="KW-1185">Reference proteome</keyword>
<dbReference type="EC" id="3.1.3.89" evidence="8"/>
<evidence type="ECO:0000256" key="15">
    <source>
        <dbReference type="SAM" id="SignalP"/>
    </source>
</evidence>
<dbReference type="STRING" id="32264.T1JT36"/>
<evidence type="ECO:0000259" key="16">
    <source>
        <dbReference type="Pfam" id="PF13023"/>
    </source>
</evidence>
<reference evidence="18" key="1">
    <citation type="submission" date="2011-08" db="EMBL/GenBank/DDBJ databases">
        <authorList>
            <person name="Rombauts S."/>
        </authorList>
    </citation>
    <scope>NUCLEOTIDE SEQUENCE</scope>
    <source>
        <strain evidence="18">London</strain>
    </source>
</reference>
<dbReference type="GO" id="GO:0046872">
    <property type="term" value="F:metal ion binding"/>
    <property type="evidence" value="ECO:0007669"/>
    <property type="project" value="UniProtKB-KW"/>
</dbReference>
<evidence type="ECO:0000256" key="11">
    <source>
        <dbReference type="ARBA" id="ARBA00022801"/>
    </source>
</evidence>
<comment type="cofactor">
    <cofactor evidence="2">
        <name>Mn(2+)</name>
        <dbReference type="ChEBI" id="CHEBI:29035"/>
    </cofactor>
</comment>
<dbReference type="FunFam" id="1.10.3210.10:FF:000011">
    <property type="entry name" value="HD domain-containing protein 2"/>
    <property type="match status" value="1"/>
</dbReference>
<keyword evidence="15" id="KW-0732">Signal</keyword>
<dbReference type="EMBL" id="CAEY01000472">
    <property type="status" value="NOT_ANNOTATED_CDS"/>
    <property type="molecule type" value="Genomic_DNA"/>
</dbReference>
<comment type="similarity">
    <text evidence="6">Belongs to the HDDC2 family.</text>
</comment>
<organism evidence="17 18">
    <name type="scientific">Tetranychus urticae</name>
    <name type="common">Two-spotted spider mite</name>
    <dbReference type="NCBI Taxonomy" id="32264"/>
    <lineage>
        <taxon>Eukaryota</taxon>
        <taxon>Metazoa</taxon>
        <taxon>Ecdysozoa</taxon>
        <taxon>Arthropoda</taxon>
        <taxon>Chelicerata</taxon>
        <taxon>Arachnida</taxon>
        <taxon>Acari</taxon>
        <taxon>Acariformes</taxon>
        <taxon>Trombidiformes</taxon>
        <taxon>Prostigmata</taxon>
        <taxon>Eleutherengona</taxon>
        <taxon>Raphignathae</taxon>
        <taxon>Tetranychoidea</taxon>
        <taxon>Tetranychidae</taxon>
        <taxon>Tetranychus</taxon>
    </lineage>
</organism>
<comment type="subunit">
    <text evidence="7">Homodimer.</text>
</comment>
<feature type="signal peptide" evidence="15">
    <location>
        <begin position="1"/>
        <end position="29"/>
    </location>
</feature>
<evidence type="ECO:0000256" key="1">
    <source>
        <dbReference type="ARBA" id="ARBA00001638"/>
    </source>
</evidence>
<evidence type="ECO:0000256" key="12">
    <source>
        <dbReference type="ARBA" id="ARBA00022842"/>
    </source>
</evidence>
<reference evidence="17" key="2">
    <citation type="submission" date="2015-06" db="UniProtKB">
        <authorList>
            <consortium name="EnsemblMetazoa"/>
        </authorList>
    </citation>
    <scope>IDENTIFICATION</scope>
</reference>
<evidence type="ECO:0000256" key="14">
    <source>
        <dbReference type="SAM" id="MobiDB-lite"/>
    </source>
</evidence>
<dbReference type="GO" id="GO:0009159">
    <property type="term" value="P:deoxyribonucleoside monophosphate catabolic process"/>
    <property type="evidence" value="ECO:0007669"/>
    <property type="project" value="UniProtKB-ARBA"/>
</dbReference>
<comment type="catalytic activity">
    <reaction evidence="1">
        <text>a 2'-deoxyribonucleoside 5'-phosphate + H2O = a 2'-deoxyribonucleoside + phosphate</text>
        <dbReference type="Rhea" id="RHEA:36167"/>
        <dbReference type="ChEBI" id="CHEBI:15377"/>
        <dbReference type="ChEBI" id="CHEBI:18274"/>
        <dbReference type="ChEBI" id="CHEBI:43474"/>
        <dbReference type="ChEBI" id="CHEBI:65317"/>
        <dbReference type="EC" id="3.1.3.89"/>
    </reaction>
</comment>
<dbReference type="EnsemblMetazoa" id="tetur01g12700.1">
    <property type="protein sequence ID" value="tetur01g12700.1"/>
    <property type="gene ID" value="tetur01g12700"/>
</dbReference>
<feature type="chain" id="PRO_5004580603" description="5'-deoxynucleotidase HDDC2" evidence="15">
    <location>
        <begin position="30"/>
        <end position="338"/>
    </location>
</feature>
<accession>T1JT36</accession>
<dbReference type="SUPFAM" id="SSF109604">
    <property type="entry name" value="HD-domain/PDEase-like"/>
    <property type="match status" value="1"/>
</dbReference>
<evidence type="ECO:0000256" key="6">
    <source>
        <dbReference type="ARBA" id="ARBA00009999"/>
    </source>
</evidence>
<evidence type="ECO:0000256" key="2">
    <source>
        <dbReference type="ARBA" id="ARBA00001936"/>
    </source>
</evidence>
<feature type="domain" description="HD" evidence="16">
    <location>
        <begin position="110"/>
        <end position="254"/>
    </location>
</feature>